<dbReference type="GO" id="GO:0006886">
    <property type="term" value="P:intracellular protein transport"/>
    <property type="evidence" value="ECO:0007669"/>
    <property type="project" value="InterPro"/>
</dbReference>
<dbReference type="STRING" id="1095778.SAMN04489842_2193"/>
<gene>
    <name evidence="4" type="ORF">SAMN04489842_2193</name>
</gene>
<evidence type="ECO:0000256" key="1">
    <source>
        <dbReference type="ARBA" id="ARBA00045876"/>
    </source>
</evidence>
<evidence type="ECO:0000313" key="4">
    <source>
        <dbReference type="EMBL" id="SDR06522.1"/>
    </source>
</evidence>
<name>A0A1H1FZY4_NATTX</name>
<dbReference type="Proteomes" id="UP000198848">
    <property type="component" value="Unassembled WGS sequence"/>
</dbReference>
<feature type="region of interest" description="Disordered" evidence="2">
    <location>
        <begin position="1"/>
        <end position="23"/>
    </location>
</feature>
<evidence type="ECO:0000313" key="5">
    <source>
        <dbReference type="Proteomes" id="UP000198848"/>
    </source>
</evidence>
<accession>A0A1H1FZY4</accession>
<dbReference type="InterPro" id="IPR011989">
    <property type="entry name" value="ARM-like"/>
</dbReference>
<feature type="domain" description="Clathrin/coatomer adaptor adaptin-like N-terminal" evidence="3">
    <location>
        <begin position="61"/>
        <end position="246"/>
    </location>
</feature>
<dbReference type="Gene3D" id="1.25.10.10">
    <property type="entry name" value="Leucine-rich Repeat Variant"/>
    <property type="match status" value="2"/>
</dbReference>
<dbReference type="InterPro" id="IPR002553">
    <property type="entry name" value="Clathrin/coatomer_adapt-like_N"/>
</dbReference>
<dbReference type="GO" id="GO:0030117">
    <property type="term" value="C:membrane coat"/>
    <property type="evidence" value="ECO:0007669"/>
    <property type="project" value="InterPro"/>
</dbReference>
<dbReference type="AlphaFoldDB" id="A0A1H1FZY4"/>
<evidence type="ECO:0000256" key="2">
    <source>
        <dbReference type="SAM" id="MobiDB-lite"/>
    </source>
</evidence>
<organism evidence="4 5">
    <name type="scientific">Natronobacterium texcoconense</name>
    <dbReference type="NCBI Taxonomy" id="1095778"/>
    <lineage>
        <taxon>Archaea</taxon>
        <taxon>Methanobacteriati</taxon>
        <taxon>Methanobacteriota</taxon>
        <taxon>Stenosarchaea group</taxon>
        <taxon>Halobacteria</taxon>
        <taxon>Halobacteriales</taxon>
        <taxon>Natrialbaceae</taxon>
        <taxon>Natronobacterium</taxon>
    </lineage>
</organism>
<dbReference type="InterPro" id="IPR016024">
    <property type="entry name" value="ARM-type_fold"/>
</dbReference>
<evidence type="ECO:0000259" key="3">
    <source>
        <dbReference type="Pfam" id="PF01602"/>
    </source>
</evidence>
<dbReference type="PANTHER" id="PTHR12697">
    <property type="entry name" value="PBS LYASE HEAT-LIKE PROTEIN"/>
    <property type="match status" value="1"/>
</dbReference>
<protein>
    <submittedName>
        <fullName evidence="4">Adaptin N terminal region</fullName>
    </submittedName>
</protein>
<dbReference type="InterPro" id="IPR021133">
    <property type="entry name" value="HEAT_type_2"/>
</dbReference>
<dbReference type="PROSITE" id="PS50077">
    <property type="entry name" value="HEAT_REPEAT"/>
    <property type="match status" value="1"/>
</dbReference>
<proteinExistence type="predicted"/>
<dbReference type="GO" id="GO:0016491">
    <property type="term" value="F:oxidoreductase activity"/>
    <property type="evidence" value="ECO:0007669"/>
    <property type="project" value="TreeGrafter"/>
</dbReference>
<dbReference type="GO" id="GO:0016192">
    <property type="term" value="P:vesicle-mediated transport"/>
    <property type="evidence" value="ECO:0007669"/>
    <property type="project" value="InterPro"/>
</dbReference>
<reference evidence="5" key="1">
    <citation type="submission" date="2016-10" db="EMBL/GenBank/DDBJ databases">
        <authorList>
            <person name="Varghese N."/>
            <person name="Submissions S."/>
        </authorList>
    </citation>
    <scope>NUCLEOTIDE SEQUENCE [LARGE SCALE GENOMIC DNA]</scope>
    <source>
        <strain evidence="5">DSM 24767</strain>
    </source>
</reference>
<dbReference type="Pfam" id="PF01602">
    <property type="entry name" value="Adaptin_N"/>
    <property type="match status" value="1"/>
</dbReference>
<dbReference type="SUPFAM" id="SSF48371">
    <property type="entry name" value="ARM repeat"/>
    <property type="match status" value="1"/>
</dbReference>
<keyword evidence="5" id="KW-1185">Reference proteome</keyword>
<dbReference type="Pfam" id="PF13646">
    <property type="entry name" value="HEAT_2"/>
    <property type="match status" value="1"/>
</dbReference>
<dbReference type="PANTHER" id="PTHR12697:SF5">
    <property type="entry name" value="DEOXYHYPUSINE HYDROXYLASE"/>
    <property type="match status" value="1"/>
</dbReference>
<sequence length="347" mass="36923">MDSSGSDLTDRAKKLRQLALTDPEQIDPEKLAEITSTPVAPPAAHGAAIVALLNVARTRDDIAEPFVEHLGRLLGRPSLETPLVLRCLRELARNDPAAVLELRDEISDRISTDSTDVTQAATGVCVELVNEDPSSFVDLVPTLAALLESENEQIRKNSVYILSEVAHEYPEQVKPVVPQLTDGVVDRDRTYQTNALSALGAIVSSYPTAGTKATETLADIADSTAPPKVRANAIGLLGDVAVEYPDEIVDHVPVLVDCLQSNDEFVTGNAAAAILHIGAENPDAAEDAIPALAELTDHSSPVVRRNTCRALGQLNATVALEQLKSTAESDPDETVRSVAAQAVDRIS</sequence>
<comment type="function">
    <text evidence="1">Catalyzes the hydroxylation of the N(6)-(4-aminobutyl)-L-lysine intermediate produced by deoxyhypusine synthase/DHPS on a critical lysine of the eukaryotic translation initiation factor 5A/eIF-5A. This is the second step of the post-translational modification of that lysine into an unusual amino acid residue named hypusine. Hypusination is unique to mature eIF-5A factor and is essential for its function.</text>
</comment>
<dbReference type="EMBL" id="FNLC01000002">
    <property type="protein sequence ID" value="SDR06522.1"/>
    <property type="molecule type" value="Genomic_DNA"/>
</dbReference>